<accession>A0A4Q4SVR6</accession>
<evidence type="ECO:0000313" key="2">
    <source>
        <dbReference type="EMBL" id="RYO80244.1"/>
    </source>
</evidence>
<dbReference type="AlphaFoldDB" id="A0A4Q4SVR6"/>
<evidence type="ECO:0000256" key="1">
    <source>
        <dbReference type="SAM" id="MobiDB-lite"/>
    </source>
</evidence>
<dbReference type="Proteomes" id="UP000293360">
    <property type="component" value="Unassembled WGS sequence"/>
</dbReference>
<sequence>MSTTMSALSMITIPPNTVEQLKLLAVAGTFAYVGSTFARDMTNTLCRTKAGRHVLRVATPLPFITPKTWLTVAIAQWVYRHPVAGRCILLAGSGGVIIAWPRTVARLIGEIGGIAVTKESGFSYRGGTTGFVGIIQSAAAGRAPGIAMIRKVGYAVTAVSVAGALFATQWRRLVGLFKSLRKKTSKEGKQTGKESNREKKERKEQAASSSATPSASVPPSSSRSPPYAVTSPPQSELEQDTDGEFYRKASKSKRDDTDADESTYGRHSNRSKRERKDKERKHRK</sequence>
<feature type="compositionally biased region" description="Basic residues" evidence="1">
    <location>
        <begin position="267"/>
        <end position="284"/>
    </location>
</feature>
<organism evidence="2 3">
    <name type="scientific">Monosporascus ibericus</name>
    <dbReference type="NCBI Taxonomy" id="155417"/>
    <lineage>
        <taxon>Eukaryota</taxon>
        <taxon>Fungi</taxon>
        <taxon>Dikarya</taxon>
        <taxon>Ascomycota</taxon>
        <taxon>Pezizomycotina</taxon>
        <taxon>Sordariomycetes</taxon>
        <taxon>Xylariomycetidae</taxon>
        <taxon>Xylariales</taxon>
        <taxon>Xylariales incertae sedis</taxon>
        <taxon>Monosporascus</taxon>
    </lineage>
</organism>
<protein>
    <submittedName>
        <fullName evidence="2">Uncharacterized protein</fullName>
    </submittedName>
</protein>
<name>A0A4Q4SVR6_9PEZI</name>
<dbReference type="OrthoDB" id="4749735at2759"/>
<gene>
    <name evidence="2" type="ORF">DL764_009918</name>
</gene>
<reference evidence="2 3" key="1">
    <citation type="submission" date="2018-06" db="EMBL/GenBank/DDBJ databases">
        <title>Complete Genomes of Monosporascus.</title>
        <authorList>
            <person name="Robinson A.J."/>
            <person name="Natvig D.O."/>
        </authorList>
    </citation>
    <scope>NUCLEOTIDE SEQUENCE [LARGE SCALE GENOMIC DNA]</scope>
    <source>
        <strain evidence="2 3">CBS 110550</strain>
    </source>
</reference>
<feature type="compositionally biased region" description="Basic and acidic residues" evidence="1">
    <location>
        <begin position="244"/>
        <end position="256"/>
    </location>
</feature>
<evidence type="ECO:0000313" key="3">
    <source>
        <dbReference type="Proteomes" id="UP000293360"/>
    </source>
</evidence>
<comment type="caution">
    <text evidence="2">The sequence shown here is derived from an EMBL/GenBank/DDBJ whole genome shotgun (WGS) entry which is preliminary data.</text>
</comment>
<feature type="region of interest" description="Disordered" evidence="1">
    <location>
        <begin position="184"/>
        <end position="284"/>
    </location>
</feature>
<proteinExistence type="predicted"/>
<feature type="compositionally biased region" description="Low complexity" evidence="1">
    <location>
        <begin position="206"/>
        <end position="228"/>
    </location>
</feature>
<keyword evidence="3" id="KW-1185">Reference proteome</keyword>
<feature type="compositionally biased region" description="Basic and acidic residues" evidence="1">
    <location>
        <begin position="185"/>
        <end position="205"/>
    </location>
</feature>
<dbReference type="EMBL" id="QJNU01001061">
    <property type="protein sequence ID" value="RYO80244.1"/>
    <property type="molecule type" value="Genomic_DNA"/>
</dbReference>